<dbReference type="EMBL" id="JABBWG010000005">
    <property type="protein sequence ID" value="KAG1822597.1"/>
    <property type="molecule type" value="Genomic_DNA"/>
</dbReference>
<proteinExistence type="predicted"/>
<dbReference type="OrthoDB" id="2739948at2759"/>
<evidence type="ECO:0000313" key="1">
    <source>
        <dbReference type="EMBL" id="KAG1822597.1"/>
    </source>
</evidence>
<accession>A0A9P7JH94</accession>
<gene>
    <name evidence="1" type="ORF">BJ212DRAFT_1477017</name>
</gene>
<dbReference type="RefSeq" id="XP_041197003.1">
    <property type="nucleotide sequence ID" value="XM_041339474.1"/>
</dbReference>
<organism evidence="1 2">
    <name type="scientific">Suillus subaureus</name>
    <dbReference type="NCBI Taxonomy" id="48587"/>
    <lineage>
        <taxon>Eukaryota</taxon>
        <taxon>Fungi</taxon>
        <taxon>Dikarya</taxon>
        <taxon>Basidiomycota</taxon>
        <taxon>Agaricomycotina</taxon>
        <taxon>Agaricomycetes</taxon>
        <taxon>Agaricomycetidae</taxon>
        <taxon>Boletales</taxon>
        <taxon>Suillineae</taxon>
        <taxon>Suillaceae</taxon>
        <taxon>Suillus</taxon>
    </lineage>
</organism>
<dbReference type="AlphaFoldDB" id="A0A9P7JH94"/>
<sequence>MLQHASHVIHPIHQQDTKTVKFGNADWACPNNAVTPHTLHCLVLDLVGEKLTDFENSPVHDALLAHQDAYQTTQILHQDLTKLVIIEGPQQMTHTGTWQFISAYLVKNTCTIHSIKDDLESSLYIVLWTALIYRESHMTVVNWMQFIVQIFNADPLVGSGGCAKLNWLVARTDFPQDIFVDYKLLDNFVLELVQFFLHWASVITPKAQEKLVQLQLSLQELLDEVGPVCMAVQQKMIDVAESCLLESAMYQKEMGMEILHSHEAVINIYNKPSGKKCRLDPVDDNETLSSVAGLDNLVSFGHQWYLSKTLHVMYLSYTYDM</sequence>
<evidence type="ECO:0008006" key="3">
    <source>
        <dbReference type="Google" id="ProtNLM"/>
    </source>
</evidence>
<name>A0A9P7JH94_9AGAM</name>
<comment type="caution">
    <text evidence="1">The sequence shown here is derived from an EMBL/GenBank/DDBJ whole genome shotgun (WGS) entry which is preliminary data.</text>
</comment>
<protein>
    <recommendedName>
        <fullName evidence="3">Fungal-type protein kinase domain-containing protein</fullName>
    </recommendedName>
</protein>
<evidence type="ECO:0000313" key="2">
    <source>
        <dbReference type="Proteomes" id="UP000807769"/>
    </source>
</evidence>
<reference evidence="1" key="1">
    <citation type="journal article" date="2020" name="New Phytol.">
        <title>Comparative genomics reveals dynamic genome evolution in host specialist ectomycorrhizal fungi.</title>
        <authorList>
            <person name="Lofgren L.A."/>
            <person name="Nguyen N.H."/>
            <person name="Vilgalys R."/>
            <person name="Ruytinx J."/>
            <person name="Liao H.L."/>
            <person name="Branco S."/>
            <person name="Kuo A."/>
            <person name="LaButti K."/>
            <person name="Lipzen A."/>
            <person name="Andreopoulos W."/>
            <person name="Pangilinan J."/>
            <person name="Riley R."/>
            <person name="Hundley H."/>
            <person name="Na H."/>
            <person name="Barry K."/>
            <person name="Grigoriev I.V."/>
            <person name="Stajich J.E."/>
            <person name="Kennedy P.G."/>
        </authorList>
    </citation>
    <scope>NUCLEOTIDE SEQUENCE</scope>
    <source>
        <strain evidence="1">MN1</strain>
    </source>
</reference>
<dbReference type="GeneID" id="64633490"/>
<dbReference type="Proteomes" id="UP000807769">
    <property type="component" value="Unassembled WGS sequence"/>
</dbReference>
<keyword evidence="2" id="KW-1185">Reference proteome</keyword>